<dbReference type="RefSeq" id="XP_028867279.1">
    <property type="nucleotide sequence ID" value="XM_029011446.1"/>
</dbReference>
<dbReference type="EMBL" id="BDSA01000002">
    <property type="protein sequence ID" value="GBE61036.1"/>
    <property type="molecule type" value="Genomic_DNA"/>
</dbReference>
<gene>
    <name evidence="1" type="ORF">BOVATA_025290</name>
</gene>
<keyword evidence="2" id="KW-1185">Reference proteome</keyword>
<proteinExistence type="predicted"/>
<dbReference type="AlphaFoldDB" id="A0A2H6KDG8"/>
<evidence type="ECO:0000313" key="1">
    <source>
        <dbReference type="EMBL" id="GBE61036.1"/>
    </source>
</evidence>
<evidence type="ECO:0000313" key="2">
    <source>
        <dbReference type="Proteomes" id="UP000236319"/>
    </source>
</evidence>
<dbReference type="GeneID" id="39874806"/>
<organism evidence="1 2">
    <name type="scientific">Babesia ovata</name>
    <dbReference type="NCBI Taxonomy" id="189622"/>
    <lineage>
        <taxon>Eukaryota</taxon>
        <taxon>Sar</taxon>
        <taxon>Alveolata</taxon>
        <taxon>Apicomplexa</taxon>
        <taxon>Aconoidasida</taxon>
        <taxon>Piroplasmida</taxon>
        <taxon>Babesiidae</taxon>
        <taxon>Babesia</taxon>
    </lineage>
</organism>
<dbReference type="Proteomes" id="UP000236319">
    <property type="component" value="Unassembled WGS sequence"/>
</dbReference>
<accession>A0A2H6KDG8</accession>
<name>A0A2H6KDG8_9APIC</name>
<sequence>MDRPLASSLGFATFLICTCRRMNPRSNRCAIRVNSAFQRHFALRQRCLLWRTIFIPELSRALVRAPRHVILSHFLDACIRCI</sequence>
<reference evidence="1 2" key="1">
    <citation type="journal article" date="2017" name="BMC Genomics">
        <title>Whole-genome assembly of Babesia ovata and comparative genomics between closely related pathogens.</title>
        <authorList>
            <person name="Yamagishi J."/>
            <person name="Asada M."/>
            <person name="Hakimi H."/>
            <person name="Tanaka T.Q."/>
            <person name="Sugimoto C."/>
            <person name="Kawazu S."/>
        </authorList>
    </citation>
    <scope>NUCLEOTIDE SEQUENCE [LARGE SCALE GENOMIC DNA]</scope>
    <source>
        <strain evidence="1 2">Miyake</strain>
    </source>
</reference>
<comment type="caution">
    <text evidence="1">The sequence shown here is derived from an EMBL/GenBank/DDBJ whole genome shotgun (WGS) entry which is preliminary data.</text>
</comment>
<protein>
    <submittedName>
        <fullName evidence="1">Uncharacterized protein</fullName>
    </submittedName>
</protein>
<dbReference type="VEuPathDB" id="PiroplasmaDB:BOVATA_025290"/>